<reference evidence="6" key="1">
    <citation type="thesis" date="2020" institute="ProQuest LLC" country="789 East Eisenhower Parkway, Ann Arbor, MI, USA">
        <title>Comparative Genomics and Chromosome Evolution.</title>
        <authorList>
            <person name="Mudd A.B."/>
        </authorList>
    </citation>
    <scope>NUCLEOTIDE SEQUENCE</scope>
    <source>
        <strain evidence="6">237g6f4</strain>
        <tissue evidence="6">Blood</tissue>
    </source>
</reference>
<feature type="region of interest" description="Disordered" evidence="5">
    <location>
        <begin position="18"/>
        <end position="54"/>
    </location>
</feature>
<protein>
    <submittedName>
        <fullName evidence="6">Uncharacterized protein</fullName>
    </submittedName>
</protein>
<keyword evidence="2" id="KW-0963">Cytoplasm</keyword>
<keyword evidence="7" id="KW-1185">Reference proteome</keyword>
<organism evidence="6 7">
    <name type="scientific">Engystomops pustulosus</name>
    <name type="common">Tungara frog</name>
    <name type="synonym">Physalaemus pustulosus</name>
    <dbReference type="NCBI Taxonomy" id="76066"/>
    <lineage>
        <taxon>Eukaryota</taxon>
        <taxon>Metazoa</taxon>
        <taxon>Chordata</taxon>
        <taxon>Craniata</taxon>
        <taxon>Vertebrata</taxon>
        <taxon>Euteleostomi</taxon>
        <taxon>Amphibia</taxon>
        <taxon>Batrachia</taxon>
        <taxon>Anura</taxon>
        <taxon>Neobatrachia</taxon>
        <taxon>Hyloidea</taxon>
        <taxon>Leptodactylidae</taxon>
        <taxon>Leiuperinae</taxon>
        <taxon>Engystomops</taxon>
    </lineage>
</organism>
<evidence type="ECO:0000256" key="3">
    <source>
        <dbReference type="ARBA" id="ARBA00022553"/>
    </source>
</evidence>
<comment type="caution">
    <text evidence="6">The sequence shown here is derived from an EMBL/GenBank/DDBJ whole genome shotgun (WGS) entry which is preliminary data.</text>
</comment>
<keyword evidence="4" id="KW-0175">Coiled coil</keyword>
<dbReference type="GO" id="GO:0005814">
    <property type="term" value="C:centriole"/>
    <property type="evidence" value="ECO:0007669"/>
    <property type="project" value="TreeGrafter"/>
</dbReference>
<evidence type="ECO:0000256" key="4">
    <source>
        <dbReference type="ARBA" id="ARBA00023054"/>
    </source>
</evidence>
<dbReference type="InterPro" id="IPR051841">
    <property type="entry name" value="MT-Golgi_org_protein"/>
</dbReference>
<dbReference type="GO" id="GO:0097539">
    <property type="term" value="C:ciliary transition fiber"/>
    <property type="evidence" value="ECO:0007669"/>
    <property type="project" value="TreeGrafter"/>
</dbReference>
<dbReference type="EMBL" id="WNYA01000006">
    <property type="protein sequence ID" value="KAG8569405.1"/>
    <property type="molecule type" value="Genomic_DNA"/>
</dbReference>
<sequence>MVQGSTFILWWGPQEEKRKVKGAAPLPPQHSKKSAKQHGGITCRTSCRIPRSPKLEGIKGNLEEETRHLKDIRSTMEKGHVLLQEKEHRLQELEDSLLEEVSEDDTLKGRRSNKKIVTFDVSDSDDTSSGTSMDAYRAGDASGALGSLPLKVQHLTESLRHLTTELNSVLSSLSSDPQSIYHTHSQPPPVTGIPVSAYASLSRITPQIGSQWAWRTGVHSNAASSSAAQTVDAIMAEKWRKYFPGGTPLLGEPAQHTENKLGYVSAEEQLRNMQSTTLRAQHTDRQTLQAMIDTNKKWLENYKNDPKVLLPSRMSRSPTGKGLVQLGLDENDKIKVYHY</sequence>
<evidence type="ECO:0000256" key="2">
    <source>
        <dbReference type="ARBA" id="ARBA00022490"/>
    </source>
</evidence>
<dbReference type="Proteomes" id="UP000824782">
    <property type="component" value="Unassembled WGS sequence"/>
</dbReference>
<dbReference type="AlphaFoldDB" id="A0AAV7BA00"/>
<name>A0AAV7BA00_ENGPU</name>
<evidence type="ECO:0000256" key="5">
    <source>
        <dbReference type="SAM" id="MobiDB-lite"/>
    </source>
</evidence>
<evidence type="ECO:0000313" key="7">
    <source>
        <dbReference type="Proteomes" id="UP000824782"/>
    </source>
</evidence>
<keyword evidence="3" id="KW-0597">Phosphoprotein</keyword>
<dbReference type="GO" id="GO:0060271">
    <property type="term" value="P:cilium assembly"/>
    <property type="evidence" value="ECO:0007669"/>
    <property type="project" value="TreeGrafter"/>
</dbReference>
<gene>
    <name evidence="6" type="ORF">GDO81_014393</name>
</gene>
<dbReference type="PANTHER" id="PTHR18902">
    <property type="entry name" value="NUCLEAR MITOTIC APPARATUS PROTEIN 1-RELATED"/>
    <property type="match status" value="1"/>
</dbReference>
<dbReference type="GO" id="GO:0005737">
    <property type="term" value="C:cytoplasm"/>
    <property type="evidence" value="ECO:0007669"/>
    <property type="project" value="UniProtKB-SubCell"/>
</dbReference>
<evidence type="ECO:0000313" key="6">
    <source>
        <dbReference type="EMBL" id="KAG8569405.1"/>
    </source>
</evidence>
<dbReference type="PANTHER" id="PTHR18902:SF27">
    <property type="entry name" value="CENTROSOMAL PROTEIN OF 164 KDA"/>
    <property type="match status" value="1"/>
</dbReference>
<evidence type="ECO:0000256" key="1">
    <source>
        <dbReference type="ARBA" id="ARBA00004496"/>
    </source>
</evidence>
<comment type="subcellular location">
    <subcellularLocation>
        <location evidence="1">Cytoplasm</location>
    </subcellularLocation>
</comment>
<accession>A0AAV7BA00</accession>
<proteinExistence type="predicted"/>
<dbReference type="GO" id="GO:0005813">
    <property type="term" value="C:centrosome"/>
    <property type="evidence" value="ECO:0007669"/>
    <property type="project" value="TreeGrafter"/>
</dbReference>